<dbReference type="Proteomes" id="UP001281614">
    <property type="component" value="Unassembled WGS sequence"/>
</dbReference>
<feature type="region of interest" description="Disordered" evidence="1">
    <location>
        <begin position="95"/>
        <end position="125"/>
    </location>
</feature>
<feature type="compositionally biased region" description="Basic and acidic residues" evidence="1">
    <location>
        <begin position="108"/>
        <end position="119"/>
    </location>
</feature>
<reference evidence="2" key="1">
    <citation type="submission" date="2023-02" db="EMBL/GenBank/DDBJ databases">
        <title>Colletotrichum kahawae CIFC_Que2 genome sequencing and assembly.</title>
        <authorList>
            <person name="Baroncelli R."/>
        </authorList>
    </citation>
    <scope>NUCLEOTIDE SEQUENCE</scope>
    <source>
        <strain evidence="2">CIFC_Que2</strain>
    </source>
</reference>
<gene>
    <name evidence="2" type="ORF">CKAH01_18646</name>
</gene>
<sequence>MMRVLAHVVIKADIVGVAIKADRKLQQELEPSHLVVGVVRIGGCLRRGPASSKGPDGIGLSYARDSIGDPWMFLEKQAQPTASQEALHLRSSVEFSSGGGELSSGVAGERRALEPRSDNRQALIGGPAGRIRGIAQRGIALRQTVAACPSSQQPSLTTRAPIPAILDPAPSSSIAALRHRLAIHRKLPNKLQIPPSKQSILRVAVRGPKPSVAALVAKRFPEPGHLAMAS</sequence>
<protein>
    <submittedName>
        <fullName evidence="2">Uncharacterized protein</fullName>
    </submittedName>
</protein>
<evidence type="ECO:0000313" key="2">
    <source>
        <dbReference type="EMBL" id="KAK2739792.1"/>
    </source>
</evidence>
<dbReference type="AlphaFoldDB" id="A0AAD9Y6H0"/>
<proteinExistence type="predicted"/>
<evidence type="ECO:0000313" key="3">
    <source>
        <dbReference type="Proteomes" id="UP001281614"/>
    </source>
</evidence>
<organism evidence="2 3">
    <name type="scientific">Colletotrichum kahawae</name>
    <name type="common">Coffee berry disease fungus</name>
    <dbReference type="NCBI Taxonomy" id="34407"/>
    <lineage>
        <taxon>Eukaryota</taxon>
        <taxon>Fungi</taxon>
        <taxon>Dikarya</taxon>
        <taxon>Ascomycota</taxon>
        <taxon>Pezizomycotina</taxon>
        <taxon>Sordariomycetes</taxon>
        <taxon>Hypocreomycetidae</taxon>
        <taxon>Glomerellales</taxon>
        <taxon>Glomerellaceae</taxon>
        <taxon>Colletotrichum</taxon>
        <taxon>Colletotrichum gloeosporioides species complex</taxon>
    </lineage>
</organism>
<accession>A0AAD9Y6H0</accession>
<comment type="caution">
    <text evidence="2">The sequence shown here is derived from an EMBL/GenBank/DDBJ whole genome shotgun (WGS) entry which is preliminary data.</text>
</comment>
<evidence type="ECO:0000256" key="1">
    <source>
        <dbReference type="SAM" id="MobiDB-lite"/>
    </source>
</evidence>
<name>A0AAD9Y6H0_COLKA</name>
<dbReference type="EMBL" id="VYYT01000360">
    <property type="protein sequence ID" value="KAK2739792.1"/>
    <property type="molecule type" value="Genomic_DNA"/>
</dbReference>
<keyword evidence="3" id="KW-1185">Reference proteome</keyword>